<dbReference type="RefSeq" id="WP_265218835.1">
    <property type="nucleotide sequence ID" value="NZ_JAPEUL010000007.1"/>
</dbReference>
<protein>
    <submittedName>
        <fullName evidence="1">Uncharacterized protein</fullName>
    </submittedName>
</protein>
<accession>A0ABT3KGE9</accession>
<sequence length="86" mass="9313">MSKHKCSLGEVQESLSKLRVQLWGTTGQLRNAGLSETDAFHQLNATGEMLDQLLKQLSRVPIPTEVFNNEGSGMAAKVRNASDDGA</sequence>
<gene>
    <name evidence="1" type="ORF">ONZ52_11925</name>
</gene>
<organism evidence="1 2">
    <name type="scientific">Marinomonas rhodophyticola</name>
    <dbReference type="NCBI Taxonomy" id="2992803"/>
    <lineage>
        <taxon>Bacteria</taxon>
        <taxon>Pseudomonadati</taxon>
        <taxon>Pseudomonadota</taxon>
        <taxon>Gammaproteobacteria</taxon>
        <taxon>Oceanospirillales</taxon>
        <taxon>Oceanospirillaceae</taxon>
        <taxon>Marinomonas</taxon>
    </lineage>
</organism>
<evidence type="ECO:0000313" key="1">
    <source>
        <dbReference type="EMBL" id="MCW4629624.1"/>
    </source>
</evidence>
<name>A0ABT3KGE9_9GAMM</name>
<comment type="caution">
    <text evidence="1">The sequence shown here is derived from an EMBL/GenBank/DDBJ whole genome shotgun (WGS) entry which is preliminary data.</text>
</comment>
<reference evidence="1" key="1">
    <citation type="submission" date="2022-11" db="EMBL/GenBank/DDBJ databases">
        <title>Marinomonas sp. nov., isolated from marine algae.</title>
        <authorList>
            <person name="Choi D.G."/>
            <person name="Kim J.M."/>
            <person name="Lee J.K."/>
            <person name="Baek J.H."/>
            <person name="Jeon C.O."/>
        </authorList>
    </citation>
    <scope>NUCLEOTIDE SEQUENCE</scope>
    <source>
        <strain evidence="1">KJ51-3</strain>
    </source>
</reference>
<keyword evidence="2" id="KW-1185">Reference proteome</keyword>
<dbReference type="EMBL" id="JAPEUL010000007">
    <property type="protein sequence ID" value="MCW4629624.1"/>
    <property type="molecule type" value="Genomic_DNA"/>
</dbReference>
<dbReference type="Proteomes" id="UP001431181">
    <property type="component" value="Unassembled WGS sequence"/>
</dbReference>
<proteinExistence type="predicted"/>
<evidence type="ECO:0000313" key="2">
    <source>
        <dbReference type="Proteomes" id="UP001431181"/>
    </source>
</evidence>